<sequence>MGIELEFLLRTGHQRRVRKVQPHHVVAVPADLCGQFPDGLVVPEIFIVLQAQ</sequence>
<comment type="caution">
    <text evidence="1">The sequence shown here is derived from an EMBL/GenBank/DDBJ whole genome shotgun (WGS) entry which is preliminary data.</text>
</comment>
<proteinExistence type="predicted"/>
<evidence type="ECO:0000313" key="1">
    <source>
        <dbReference type="EMBL" id="MPN30186.1"/>
    </source>
</evidence>
<dbReference type="EMBL" id="VSSQ01081208">
    <property type="protein sequence ID" value="MPN30186.1"/>
    <property type="molecule type" value="Genomic_DNA"/>
</dbReference>
<protein>
    <submittedName>
        <fullName evidence="1">Uncharacterized protein</fullName>
    </submittedName>
</protein>
<accession>A0A645GVA1</accession>
<dbReference type="AlphaFoldDB" id="A0A645GVA1"/>
<reference evidence="1" key="1">
    <citation type="submission" date="2019-08" db="EMBL/GenBank/DDBJ databases">
        <authorList>
            <person name="Kucharzyk K."/>
            <person name="Murdoch R.W."/>
            <person name="Higgins S."/>
            <person name="Loffler F."/>
        </authorList>
    </citation>
    <scope>NUCLEOTIDE SEQUENCE</scope>
</reference>
<organism evidence="1">
    <name type="scientific">bioreactor metagenome</name>
    <dbReference type="NCBI Taxonomy" id="1076179"/>
    <lineage>
        <taxon>unclassified sequences</taxon>
        <taxon>metagenomes</taxon>
        <taxon>ecological metagenomes</taxon>
    </lineage>
</organism>
<name>A0A645GVA1_9ZZZZ</name>
<gene>
    <name evidence="1" type="ORF">SDC9_177644</name>
</gene>